<reference evidence="1" key="1">
    <citation type="submission" date="2021-01" db="EMBL/GenBank/DDBJ databases">
        <title>Adiantum capillus-veneris genome.</title>
        <authorList>
            <person name="Fang Y."/>
            <person name="Liao Q."/>
        </authorList>
    </citation>
    <scope>NUCLEOTIDE SEQUENCE</scope>
    <source>
        <strain evidence="1">H3</strain>
        <tissue evidence="1">Leaf</tissue>
    </source>
</reference>
<keyword evidence="2" id="KW-1185">Reference proteome</keyword>
<evidence type="ECO:0000313" key="2">
    <source>
        <dbReference type="Proteomes" id="UP000886520"/>
    </source>
</evidence>
<dbReference type="AlphaFoldDB" id="A0A9D4UYM5"/>
<accession>A0A9D4UYM5</accession>
<dbReference type="OrthoDB" id="5982at2759"/>
<evidence type="ECO:0000313" key="1">
    <source>
        <dbReference type="EMBL" id="KAI5076281.1"/>
    </source>
</evidence>
<feature type="non-terminal residue" evidence="1">
    <location>
        <position position="348"/>
    </location>
</feature>
<organism evidence="1 2">
    <name type="scientific">Adiantum capillus-veneris</name>
    <name type="common">Maidenhair fern</name>
    <dbReference type="NCBI Taxonomy" id="13818"/>
    <lineage>
        <taxon>Eukaryota</taxon>
        <taxon>Viridiplantae</taxon>
        <taxon>Streptophyta</taxon>
        <taxon>Embryophyta</taxon>
        <taxon>Tracheophyta</taxon>
        <taxon>Polypodiopsida</taxon>
        <taxon>Polypodiidae</taxon>
        <taxon>Polypodiales</taxon>
        <taxon>Pteridineae</taxon>
        <taxon>Pteridaceae</taxon>
        <taxon>Vittarioideae</taxon>
        <taxon>Adiantum</taxon>
    </lineage>
</organism>
<dbReference type="InterPro" id="IPR049578">
    <property type="entry name" value="CAXIP1-like_GIY-YIG_dom"/>
</dbReference>
<dbReference type="EMBL" id="JABFUD020000008">
    <property type="protein sequence ID" value="KAI5076281.1"/>
    <property type="molecule type" value="Genomic_DNA"/>
</dbReference>
<dbReference type="CDD" id="cd10450">
    <property type="entry name" value="GIY-YIG_AtGrxS16_like"/>
    <property type="match status" value="1"/>
</dbReference>
<protein>
    <submittedName>
        <fullName evidence="1">Uncharacterized protein</fullName>
    </submittedName>
</protein>
<proteinExistence type="predicted"/>
<comment type="caution">
    <text evidence="1">The sequence shown here is derived from an EMBL/GenBank/DDBJ whole genome shotgun (WGS) entry which is preliminary data.</text>
</comment>
<sequence length="348" mass="38378">MVSSLSSRQQIAAAAGAVGSRHSYTQKSSASVKIPSSFNGLRKSGLWVCRKESTATLNNSTQKTFLLALVASAAAPPTTSTVTIPSLNELPINGFINSHGRIKPPVEPNTAASVFAVLDKNKKVQYIGFSKDLRNSLRVLMGRRPEYCYFFKVFNLRELDQAVMLQARQQWMSELGVAPDGNSDPTQRKFWEQPVDAGSISERGKSAAAKAKARAMLQMLADRGITEGMVYDPKLLEEGKCDILPTIQSDGDLDQSTGSDDELTAKTKAVSIKIPSGGTMDYDIAYEMKYKTNGGWMYDIAVTRDDTLTRHRVVVGSFFPEAVKMPEDEFLETLMGFLLYQRIPRHTE</sequence>
<gene>
    <name evidence="1" type="ORF">GOP47_0008346</name>
</gene>
<name>A0A9D4UYM5_ADICA</name>
<dbReference type="Proteomes" id="UP000886520">
    <property type="component" value="Chromosome 8"/>
</dbReference>